<gene>
    <name evidence="1" type="ORF">BT96DRAFT_215464</name>
</gene>
<dbReference type="OrthoDB" id="3055278at2759"/>
<dbReference type="EMBL" id="ML769568">
    <property type="protein sequence ID" value="KAE9393592.1"/>
    <property type="molecule type" value="Genomic_DNA"/>
</dbReference>
<dbReference type="AlphaFoldDB" id="A0A6A4H5W8"/>
<organism evidence="1 2">
    <name type="scientific">Gymnopus androsaceus JB14</name>
    <dbReference type="NCBI Taxonomy" id="1447944"/>
    <lineage>
        <taxon>Eukaryota</taxon>
        <taxon>Fungi</taxon>
        <taxon>Dikarya</taxon>
        <taxon>Basidiomycota</taxon>
        <taxon>Agaricomycotina</taxon>
        <taxon>Agaricomycetes</taxon>
        <taxon>Agaricomycetidae</taxon>
        <taxon>Agaricales</taxon>
        <taxon>Marasmiineae</taxon>
        <taxon>Omphalotaceae</taxon>
        <taxon>Gymnopus</taxon>
    </lineage>
</organism>
<protein>
    <submittedName>
        <fullName evidence="1">Uncharacterized protein</fullName>
    </submittedName>
</protein>
<evidence type="ECO:0000313" key="1">
    <source>
        <dbReference type="EMBL" id="KAE9393592.1"/>
    </source>
</evidence>
<keyword evidence="2" id="KW-1185">Reference proteome</keyword>
<name>A0A6A4H5W8_9AGAR</name>
<accession>A0A6A4H5W8</accession>
<evidence type="ECO:0000313" key="2">
    <source>
        <dbReference type="Proteomes" id="UP000799118"/>
    </source>
</evidence>
<dbReference type="Proteomes" id="UP000799118">
    <property type="component" value="Unassembled WGS sequence"/>
</dbReference>
<proteinExistence type="predicted"/>
<reference evidence="1" key="1">
    <citation type="journal article" date="2019" name="Environ. Microbiol.">
        <title>Fungal ecological strategies reflected in gene transcription - a case study of two litter decomposers.</title>
        <authorList>
            <person name="Barbi F."/>
            <person name="Kohler A."/>
            <person name="Barry K."/>
            <person name="Baskaran P."/>
            <person name="Daum C."/>
            <person name="Fauchery L."/>
            <person name="Ihrmark K."/>
            <person name="Kuo A."/>
            <person name="LaButti K."/>
            <person name="Lipzen A."/>
            <person name="Morin E."/>
            <person name="Grigoriev I.V."/>
            <person name="Henrissat B."/>
            <person name="Lindahl B."/>
            <person name="Martin F."/>
        </authorList>
    </citation>
    <scope>NUCLEOTIDE SEQUENCE</scope>
    <source>
        <strain evidence="1">JB14</strain>
    </source>
</reference>
<sequence length="69" mass="8073">MVRSRWIPCKLLACASRELEPRVDCLREVTVRFRNREETKGAYDSLGQMERDGMRAVVLWQNEGSESEQ</sequence>